<proteinExistence type="predicted"/>
<feature type="transmembrane region" description="Helical" evidence="2">
    <location>
        <begin position="86"/>
        <end position="108"/>
    </location>
</feature>
<dbReference type="EMBL" id="ATFF01000006">
    <property type="protein sequence ID" value="EPF30703.1"/>
    <property type="molecule type" value="Genomic_DNA"/>
</dbReference>
<organism evidence="3 4">
    <name type="scientific">Treponema maltophilum ATCC 51939</name>
    <dbReference type="NCBI Taxonomy" id="1125699"/>
    <lineage>
        <taxon>Bacteria</taxon>
        <taxon>Pseudomonadati</taxon>
        <taxon>Spirochaetota</taxon>
        <taxon>Spirochaetia</taxon>
        <taxon>Spirochaetales</taxon>
        <taxon>Treponemataceae</taxon>
        <taxon>Treponema</taxon>
    </lineage>
</organism>
<dbReference type="AlphaFoldDB" id="S3JXL6"/>
<feature type="coiled-coil region" evidence="1">
    <location>
        <begin position="686"/>
        <end position="717"/>
    </location>
</feature>
<keyword evidence="2" id="KW-0812">Transmembrane</keyword>
<accession>S3JXL6</accession>
<keyword evidence="4" id="KW-1185">Reference proteome</keyword>
<dbReference type="HOGENOM" id="CLU_021738_0_0_12"/>
<dbReference type="PATRIC" id="fig|1125699.3.peg.1044"/>
<dbReference type="Proteomes" id="UP000014541">
    <property type="component" value="Unassembled WGS sequence"/>
</dbReference>
<dbReference type="RefSeq" id="WP_016525314.1">
    <property type="nucleotide sequence ID" value="NZ_KE332518.1"/>
</dbReference>
<evidence type="ECO:0000256" key="1">
    <source>
        <dbReference type="SAM" id="Coils"/>
    </source>
</evidence>
<evidence type="ECO:0000313" key="4">
    <source>
        <dbReference type="Proteomes" id="UP000014541"/>
    </source>
</evidence>
<keyword evidence="2" id="KW-1133">Transmembrane helix</keyword>
<gene>
    <name evidence="3" type="ORF">HMPREF9194_01022</name>
</gene>
<comment type="caution">
    <text evidence="3">The sequence shown here is derived from an EMBL/GenBank/DDBJ whole genome shotgun (WGS) entry which is preliminary data.</text>
</comment>
<evidence type="ECO:0000313" key="3">
    <source>
        <dbReference type="EMBL" id="EPF30703.1"/>
    </source>
</evidence>
<keyword evidence="2" id="KW-0472">Membrane</keyword>
<protein>
    <submittedName>
        <fullName evidence="3">TIGR03545 family protein</fullName>
    </submittedName>
</protein>
<reference evidence="3 4" key="1">
    <citation type="submission" date="2013-04" db="EMBL/GenBank/DDBJ databases">
        <title>The Genome Sequence of Treponema maltophilum ATCC 51939.</title>
        <authorList>
            <consortium name="The Broad Institute Genomics Platform"/>
            <person name="Earl A."/>
            <person name="Ward D."/>
            <person name="Feldgarden M."/>
            <person name="Gevers D."/>
            <person name="Leonetti C."/>
            <person name="Blanton J.M."/>
            <person name="Dewhirst F.E."/>
            <person name="Izard J."/>
            <person name="Walker B."/>
            <person name="Young S."/>
            <person name="Zeng Q."/>
            <person name="Gargeya S."/>
            <person name="Fitzgerald M."/>
            <person name="Haas B."/>
            <person name="Abouelleil A."/>
            <person name="Allen A.W."/>
            <person name="Alvarado L."/>
            <person name="Arachchi H.M."/>
            <person name="Berlin A.M."/>
            <person name="Chapman S.B."/>
            <person name="Gainer-Dewar J."/>
            <person name="Goldberg J."/>
            <person name="Griggs A."/>
            <person name="Gujja S."/>
            <person name="Hansen M."/>
            <person name="Howarth C."/>
            <person name="Imamovic A."/>
            <person name="Ireland A."/>
            <person name="Larimer J."/>
            <person name="McCowan C."/>
            <person name="Murphy C."/>
            <person name="Pearson M."/>
            <person name="Poon T.W."/>
            <person name="Priest M."/>
            <person name="Roberts A."/>
            <person name="Saif S."/>
            <person name="Shea T."/>
            <person name="Sisk P."/>
            <person name="Sykes S."/>
            <person name="Wortman J."/>
            <person name="Nusbaum C."/>
            <person name="Birren B."/>
        </authorList>
    </citation>
    <scope>NUCLEOTIDE SEQUENCE [LARGE SCALE GENOMIC DNA]</scope>
    <source>
        <strain evidence="3 4">ATCC 51939</strain>
    </source>
</reference>
<dbReference type="eggNOG" id="COG1196">
    <property type="taxonomic scope" value="Bacteria"/>
</dbReference>
<dbReference type="NCBIfam" id="TIGR03545">
    <property type="entry name" value="TIGR03545 family protein"/>
    <property type="match status" value="1"/>
</dbReference>
<evidence type="ECO:0000256" key="2">
    <source>
        <dbReference type="SAM" id="Phobius"/>
    </source>
</evidence>
<keyword evidence="1" id="KW-0175">Coiled coil</keyword>
<dbReference type="InterPro" id="IPR019934">
    <property type="entry name" value="CHP03545"/>
</dbReference>
<sequence length="733" mass="80778">MKKEQKKIPSKKLPSIFKKTYTEKSLEKKLLKKLYIPADREFVASQFFPDEKDPAKRRIVRTEYDVKDFKRLRILSKQIRRQKGRLNLVPLAAAVSFVAAVVLVVLVFKDPLAKRALTAGLQKITGAKVDIASVHVGILDSSVTVRALAAADKNSPMKNVFEAQKIQLDFNLTQLLKKRFVCQNLEVSGMAFGTERKTSGELPAAVKKAKKEKARDKDDGKTALLIKERQKDALEQSKKIVSSMFESLNPQNFLDNALKQLQTPAASQKAQETVAQIVATWEKRPAELEAAVNDFRKSSEKVAARDYQAIKDLAELKAALEELNTAIKDGQKLAALSDTTVKDLQKDGKTVRLAAKEASDAVKKDTDFVNGEINKIRSFTVADGKNIFAQTVKAASYSVLGKYYPYAEKALNAALNSNKGANKDAQAKKAAKKQKARQKAGRLPGRTIEYRADIYPSFLIQQMLANGTGFEGRINDISNDPDRWGKPASFSARFDESAFSENKRMHSAEGTVNIGEKLDYPLLKMQYTGSGYKASFNPSSALQTLDAPALDVAGVPSFAGRAKIQAGVRADRDGRVDIDADFDFDQVRLTADSFEPDFISRIYNESLAAVKNMQFKIKAEVSQSDLLMDVASDADKVFIAALQTGINKELSAIKQKSLKEAQAELEKYTGPLNEKLGDFGGIEKGVMNQKQAVDMLQKKLEESKAEVIKRIEQAGKDALKDAAGGALKGLFGR</sequence>
<dbReference type="STRING" id="1125699.HMPREF9194_01022"/>
<name>S3JXL6_TREMA</name>
<dbReference type="OrthoDB" id="366311at2"/>